<keyword evidence="3" id="KW-0862">Zinc</keyword>
<dbReference type="GO" id="GO:0008270">
    <property type="term" value="F:zinc ion binding"/>
    <property type="evidence" value="ECO:0007669"/>
    <property type="project" value="UniProtKB-KW"/>
</dbReference>
<dbReference type="EMBL" id="OC856807">
    <property type="protein sequence ID" value="CAD7624299.1"/>
    <property type="molecule type" value="Genomic_DNA"/>
</dbReference>
<dbReference type="Pfam" id="PF00097">
    <property type="entry name" value="zf-C3HC4"/>
    <property type="match status" value="1"/>
</dbReference>
<dbReference type="OrthoDB" id="5971507at2759"/>
<accession>A0A7R9KLK4</accession>
<evidence type="ECO:0000256" key="4">
    <source>
        <dbReference type="PROSITE-ProRule" id="PRU00175"/>
    </source>
</evidence>
<evidence type="ECO:0000259" key="6">
    <source>
        <dbReference type="PROSITE" id="PS50089"/>
    </source>
</evidence>
<gene>
    <name evidence="7" type="ORF">OSB1V03_LOCUS4744</name>
</gene>
<evidence type="ECO:0000256" key="5">
    <source>
        <dbReference type="SAM" id="Coils"/>
    </source>
</evidence>
<dbReference type="EMBL" id="CAJPIZ010002232">
    <property type="protein sequence ID" value="CAG2104729.1"/>
    <property type="molecule type" value="Genomic_DNA"/>
</dbReference>
<feature type="coiled-coil region" evidence="5">
    <location>
        <begin position="231"/>
        <end position="311"/>
    </location>
</feature>
<proteinExistence type="predicted"/>
<dbReference type="Proteomes" id="UP000759131">
    <property type="component" value="Unassembled WGS sequence"/>
</dbReference>
<name>A0A7R9KLK4_9ACAR</name>
<feature type="domain" description="RING-type" evidence="6">
    <location>
        <begin position="116"/>
        <end position="142"/>
    </location>
</feature>
<sequence>MPISTNDVKVDVDEEVGLCGRIDGTHELVGQRCHLCPRLGTRLNNLDIKFAQNRDEDIIAKSGPIEATVVVICDNISDLKNAFIETLMIFVDINGSVEDNDWHNLTLLDKAVDTRCGHTFCHECLNQWLSRPQTTKECPECRQPLASRKRSRSQTIGDNSLVIGGNVLVEKNRRINEMIGKLKIRCDYEWNGCPEVCPLESLSTHLKTCQHKLCQTCGLSVNPISDDHNCIEDMKRDRNEWQKKCNEWTQRAQELETEVKDFEEKSMDFELKYKTNTNKWQKKCNSLTQKTKELEIKLKVSEEMALDLESKYKQTKNPSEHLIIIELNEAMKEIFLFQLRKKCCNNRKFEYKTIDSKTAQHMLSRAKIPIIESTKS</sequence>
<dbReference type="SUPFAM" id="SSF49599">
    <property type="entry name" value="TRAF domain-like"/>
    <property type="match status" value="1"/>
</dbReference>
<dbReference type="SUPFAM" id="SSF57850">
    <property type="entry name" value="RING/U-box"/>
    <property type="match status" value="1"/>
</dbReference>
<dbReference type="PROSITE" id="PS00518">
    <property type="entry name" value="ZF_RING_1"/>
    <property type="match status" value="1"/>
</dbReference>
<dbReference type="InterPro" id="IPR001841">
    <property type="entry name" value="Znf_RING"/>
</dbReference>
<evidence type="ECO:0000256" key="3">
    <source>
        <dbReference type="ARBA" id="ARBA00022833"/>
    </source>
</evidence>
<organism evidence="7">
    <name type="scientific">Medioppia subpectinata</name>
    <dbReference type="NCBI Taxonomy" id="1979941"/>
    <lineage>
        <taxon>Eukaryota</taxon>
        <taxon>Metazoa</taxon>
        <taxon>Ecdysozoa</taxon>
        <taxon>Arthropoda</taxon>
        <taxon>Chelicerata</taxon>
        <taxon>Arachnida</taxon>
        <taxon>Acari</taxon>
        <taxon>Acariformes</taxon>
        <taxon>Sarcoptiformes</taxon>
        <taxon>Oribatida</taxon>
        <taxon>Brachypylina</taxon>
        <taxon>Oppioidea</taxon>
        <taxon>Oppiidae</taxon>
        <taxon>Medioppia</taxon>
    </lineage>
</organism>
<dbReference type="Gene3D" id="3.30.40.10">
    <property type="entry name" value="Zinc/RING finger domain, C3HC4 (zinc finger)"/>
    <property type="match status" value="2"/>
</dbReference>
<evidence type="ECO:0000256" key="2">
    <source>
        <dbReference type="ARBA" id="ARBA00022771"/>
    </source>
</evidence>
<dbReference type="InterPro" id="IPR017907">
    <property type="entry name" value="Znf_RING_CS"/>
</dbReference>
<dbReference type="InterPro" id="IPR018957">
    <property type="entry name" value="Znf_C3HC4_RING-type"/>
</dbReference>
<reference evidence="7" key="1">
    <citation type="submission" date="2020-11" db="EMBL/GenBank/DDBJ databases">
        <authorList>
            <person name="Tran Van P."/>
        </authorList>
    </citation>
    <scope>NUCLEOTIDE SEQUENCE</scope>
</reference>
<dbReference type="InterPro" id="IPR013083">
    <property type="entry name" value="Znf_RING/FYVE/PHD"/>
</dbReference>
<keyword evidence="5" id="KW-0175">Coiled coil</keyword>
<dbReference type="PROSITE" id="PS50089">
    <property type="entry name" value="ZF_RING_2"/>
    <property type="match status" value="1"/>
</dbReference>
<keyword evidence="8" id="KW-1185">Reference proteome</keyword>
<evidence type="ECO:0000313" key="7">
    <source>
        <dbReference type="EMBL" id="CAD7624299.1"/>
    </source>
</evidence>
<keyword evidence="2 4" id="KW-0863">Zinc-finger</keyword>
<evidence type="ECO:0000313" key="8">
    <source>
        <dbReference type="Proteomes" id="UP000759131"/>
    </source>
</evidence>
<dbReference type="AlphaFoldDB" id="A0A7R9KLK4"/>
<keyword evidence="1" id="KW-0479">Metal-binding</keyword>
<evidence type="ECO:0000256" key="1">
    <source>
        <dbReference type="ARBA" id="ARBA00022723"/>
    </source>
</evidence>
<protein>
    <recommendedName>
        <fullName evidence="6">RING-type domain-containing protein</fullName>
    </recommendedName>
</protein>